<organism evidence="4 5">
    <name type="scientific">Roseovarius litorisediminis</name>
    <dbReference type="NCBI Taxonomy" id="1312363"/>
    <lineage>
        <taxon>Bacteria</taxon>
        <taxon>Pseudomonadati</taxon>
        <taxon>Pseudomonadota</taxon>
        <taxon>Alphaproteobacteria</taxon>
        <taxon>Rhodobacterales</taxon>
        <taxon>Roseobacteraceae</taxon>
        <taxon>Roseovarius</taxon>
    </lineage>
</organism>
<keyword evidence="2 4" id="KW-0808">Transferase</keyword>
<evidence type="ECO:0000313" key="5">
    <source>
        <dbReference type="Proteomes" id="UP000193827"/>
    </source>
</evidence>
<dbReference type="Proteomes" id="UP000193827">
    <property type="component" value="Unassembled WGS sequence"/>
</dbReference>
<comment type="similarity">
    <text evidence="1">Belongs to the sulfotransferase 1 family.</text>
</comment>
<dbReference type="GO" id="GO:0008146">
    <property type="term" value="F:sulfotransferase activity"/>
    <property type="evidence" value="ECO:0007669"/>
    <property type="project" value="InterPro"/>
</dbReference>
<evidence type="ECO:0000259" key="3">
    <source>
        <dbReference type="Pfam" id="PF00685"/>
    </source>
</evidence>
<accession>A0A1Y5TBZ5</accession>
<dbReference type="InterPro" id="IPR000863">
    <property type="entry name" value="Sulfotransferase_dom"/>
</dbReference>
<dbReference type="SUPFAM" id="SSF52540">
    <property type="entry name" value="P-loop containing nucleoside triphosphate hydrolases"/>
    <property type="match status" value="1"/>
</dbReference>
<reference evidence="4 5" key="1">
    <citation type="submission" date="2017-03" db="EMBL/GenBank/DDBJ databases">
        <authorList>
            <person name="Afonso C.L."/>
            <person name="Miller P.J."/>
            <person name="Scott M.A."/>
            <person name="Spackman E."/>
            <person name="Goraichik I."/>
            <person name="Dimitrov K.M."/>
            <person name="Suarez D.L."/>
            <person name="Swayne D.E."/>
        </authorList>
    </citation>
    <scope>NUCLEOTIDE SEQUENCE [LARGE SCALE GENOMIC DNA]</scope>
    <source>
        <strain evidence="4 5">CECT 8287</strain>
    </source>
</reference>
<keyword evidence="5" id="KW-1185">Reference proteome</keyword>
<dbReference type="RefSeq" id="WP_217807689.1">
    <property type="nucleotide sequence ID" value="NZ_FWFL01000008.1"/>
</dbReference>
<dbReference type="InterPro" id="IPR027417">
    <property type="entry name" value="P-loop_NTPase"/>
</dbReference>
<evidence type="ECO:0000256" key="2">
    <source>
        <dbReference type="ARBA" id="ARBA00022679"/>
    </source>
</evidence>
<sequence>MKRPTTINDMRERSSRFATQQGLKRGLSYLPAPTDVFISPYAKCGTTWMQQIVHGLRTGGSMEFAEISEVVPWLELAHDMGLDAHAPQVARPRAFKSHLGWHDIPKGGRYIVVFRDPIDAMLSLYRFLEGWWFETGSIPVSDFAAYYLDREERDTYWAHAASWWGERGRDDVLCLTFEDMKNNLSEAVRRVADFIGITDVAHIKIATRQAGFEFMKAHGAQFDDHLVRRARDPACGIPPGGVASKVNRGRVGAESALVTPEIQNAFAVRWSETMAKPFGLSSYTDLRRALSQHSDFTS</sequence>
<protein>
    <submittedName>
        <fullName evidence="4">Sulfotransferase domain protein</fullName>
    </submittedName>
</protein>
<dbReference type="EMBL" id="FWFL01000008">
    <property type="protein sequence ID" value="SLN56945.1"/>
    <property type="molecule type" value="Genomic_DNA"/>
</dbReference>
<dbReference type="PANTHER" id="PTHR11783">
    <property type="entry name" value="SULFOTRANSFERASE SULT"/>
    <property type="match status" value="1"/>
</dbReference>
<dbReference type="Pfam" id="PF00685">
    <property type="entry name" value="Sulfotransfer_1"/>
    <property type="match status" value="1"/>
</dbReference>
<evidence type="ECO:0000256" key="1">
    <source>
        <dbReference type="ARBA" id="ARBA00005771"/>
    </source>
</evidence>
<gene>
    <name evidence="4" type="ORF">PEL8287_03068</name>
</gene>
<feature type="domain" description="Sulfotransferase" evidence="3">
    <location>
        <begin position="33"/>
        <end position="228"/>
    </location>
</feature>
<name>A0A1Y5TBZ5_9RHOB</name>
<dbReference type="AlphaFoldDB" id="A0A1Y5TBZ5"/>
<evidence type="ECO:0000313" key="4">
    <source>
        <dbReference type="EMBL" id="SLN56945.1"/>
    </source>
</evidence>
<proteinExistence type="inferred from homology"/>
<dbReference type="Gene3D" id="3.40.50.300">
    <property type="entry name" value="P-loop containing nucleotide triphosphate hydrolases"/>
    <property type="match status" value="1"/>
</dbReference>